<name>A0ABW8S7D3_9CLOT</name>
<evidence type="ECO:0000313" key="2">
    <source>
        <dbReference type="Proteomes" id="UP001623600"/>
    </source>
</evidence>
<reference evidence="1 2" key="1">
    <citation type="submission" date="2024-11" db="EMBL/GenBank/DDBJ databases">
        <authorList>
            <person name="Heng Y.C."/>
            <person name="Lim A.C.H."/>
            <person name="Lee J.K.Y."/>
            <person name="Kittelmann S."/>
        </authorList>
    </citation>
    <scope>NUCLEOTIDE SEQUENCE [LARGE SCALE GENOMIC DNA]</scope>
    <source>
        <strain evidence="1 2">WILCCON 0112</strain>
    </source>
</reference>
<dbReference type="RefSeq" id="WP_406761790.1">
    <property type="nucleotide sequence ID" value="NZ_JBJIAB010000020.1"/>
</dbReference>
<dbReference type="InterPro" id="IPR025372">
    <property type="entry name" value="DUF4362"/>
</dbReference>
<proteinExistence type="predicted"/>
<dbReference type="Pfam" id="PF14275">
    <property type="entry name" value="DUF4362"/>
    <property type="match status" value="1"/>
</dbReference>
<evidence type="ECO:0000313" key="1">
    <source>
        <dbReference type="EMBL" id="MFL0166565.1"/>
    </source>
</evidence>
<dbReference type="EMBL" id="JBJIAB010000020">
    <property type="protein sequence ID" value="MFL0166565.1"/>
    <property type="molecule type" value="Genomic_DNA"/>
</dbReference>
<gene>
    <name evidence="1" type="ORF">ACJDTP_15955</name>
</gene>
<comment type="caution">
    <text evidence="1">The sequence shown here is derived from an EMBL/GenBank/DDBJ whole genome shotgun (WGS) entry which is preliminary data.</text>
</comment>
<dbReference type="Proteomes" id="UP001623600">
    <property type="component" value="Unassembled WGS sequence"/>
</dbReference>
<keyword evidence="2" id="KW-1185">Reference proteome</keyword>
<organism evidence="1 2">
    <name type="scientific">Candidatus Clostridium helianthi</name>
    <dbReference type="NCBI Taxonomy" id="3381660"/>
    <lineage>
        <taxon>Bacteria</taxon>
        <taxon>Bacillati</taxon>
        <taxon>Bacillota</taxon>
        <taxon>Clostridia</taxon>
        <taxon>Eubacteriales</taxon>
        <taxon>Clostridiaceae</taxon>
        <taxon>Clostridium</taxon>
    </lineage>
</organism>
<protein>
    <submittedName>
        <fullName evidence="1">DUF4362 domain-containing protein</fullName>
    </submittedName>
</protein>
<sequence length="127" mass="14648">MPESSFKYSISSLIDSVGFIDYEEPVSIFFNNVLLGNPDSINVLVFTIEGEPLIKMITYDGKKIKYVLDASKTSIENIITYIGNRFTKERKESRIDYNLYQDNRFLTTMLSYKNKKGEIIVHSSLQI</sequence>
<accession>A0ABW8S7D3</accession>